<evidence type="ECO:0000256" key="1">
    <source>
        <dbReference type="SAM" id="MobiDB-lite"/>
    </source>
</evidence>
<evidence type="ECO:0000313" key="2">
    <source>
        <dbReference type="EMBL" id="SPC21468.1"/>
    </source>
</evidence>
<dbReference type="AlphaFoldDB" id="A0A7Z7JB32"/>
<reference evidence="2 3" key="1">
    <citation type="submission" date="2018-01" db="EMBL/GenBank/DDBJ databases">
        <authorList>
            <person name="Clerissi C."/>
        </authorList>
    </citation>
    <scope>NUCLEOTIDE SEQUENCE [LARGE SCALE GENOMIC DNA]</scope>
    <source>
        <strain evidence="2">Cupriavidus taiwanensis STM 6021</strain>
    </source>
</reference>
<dbReference type="Proteomes" id="UP000257139">
    <property type="component" value="Chromosome CBM2594_b"/>
</dbReference>
<gene>
    <name evidence="2" type="ORF">CBM2594_B10572</name>
</gene>
<proteinExistence type="predicted"/>
<organism evidence="2 3">
    <name type="scientific">Cupriavidus taiwanensis</name>
    <dbReference type="NCBI Taxonomy" id="164546"/>
    <lineage>
        <taxon>Bacteria</taxon>
        <taxon>Pseudomonadati</taxon>
        <taxon>Pseudomonadota</taxon>
        <taxon>Betaproteobacteria</taxon>
        <taxon>Burkholderiales</taxon>
        <taxon>Burkholderiaceae</taxon>
        <taxon>Cupriavidus</taxon>
    </lineage>
</organism>
<dbReference type="EMBL" id="LT978514">
    <property type="protein sequence ID" value="SPC21468.1"/>
    <property type="molecule type" value="Genomic_DNA"/>
</dbReference>
<accession>A0A7Z7JB32</accession>
<feature type="region of interest" description="Disordered" evidence="1">
    <location>
        <begin position="1"/>
        <end position="28"/>
    </location>
</feature>
<protein>
    <submittedName>
        <fullName evidence="2">Uncharacterized protein</fullName>
    </submittedName>
</protein>
<name>A0A7Z7JB32_9BURK</name>
<evidence type="ECO:0000313" key="3">
    <source>
        <dbReference type="Proteomes" id="UP000257139"/>
    </source>
</evidence>
<sequence length="103" mass="10889">MASATWAVRESSGLEGGAPNCPHGQEKHGAADLAAGGEAPGQVKGKALLRGARAHACRRPGRAVQGGGMGEARHWGRDERWLEGTLLMPHFTGNVQSSRWLPR</sequence>